<dbReference type="PaxDb" id="4081-Solyc02g069270.2.1"/>
<dbReference type="GO" id="GO:0004521">
    <property type="term" value="F:RNA endonuclease activity"/>
    <property type="evidence" value="ECO:0000318"/>
    <property type="project" value="GO_Central"/>
</dbReference>
<dbReference type="Pfam" id="PF08699">
    <property type="entry name" value="ArgoL1"/>
    <property type="match status" value="2"/>
</dbReference>
<dbReference type="InParanoid" id="A0A3Q7FMS3"/>
<evidence type="ECO:0000313" key="11">
    <source>
        <dbReference type="Proteomes" id="UP000004994"/>
    </source>
</evidence>
<feature type="domain" description="PAZ" evidence="8">
    <location>
        <begin position="222"/>
        <end position="337"/>
    </location>
</feature>
<dbReference type="OMA" id="AMFWEEA"/>
<dbReference type="FunCoup" id="A0A3Q7FMS3">
    <property type="interactions" value="238"/>
</dbReference>
<keyword evidence="4" id="KW-0694">RNA-binding</keyword>
<evidence type="ECO:0000256" key="7">
    <source>
        <dbReference type="SAM" id="MobiDB-lite"/>
    </source>
</evidence>
<dbReference type="GO" id="GO:0031047">
    <property type="term" value="P:regulatory ncRNA-mediated gene silencing"/>
    <property type="evidence" value="ECO:0000318"/>
    <property type="project" value="GO_Central"/>
</dbReference>
<evidence type="ECO:0000259" key="9">
    <source>
        <dbReference type="PROSITE" id="PS50822"/>
    </source>
</evidence>
<dbReference type="Pfam" id="PF02171">
    <property type="entry name" value="Piwi"/>
    <property type="match status" value="2"/>
</dbReference>
<dbReference type="InterPro" id="IPR036397">
    <property type="entry name" value="RNaseH_sf"/>
</dbReference>
<dbReference type="SMART" id="SM01163">
    <property type="entry name" value="DUF1785"/>
    <property type="match status" value="2"/>
</dbReference>
<dbReference type="SUPFAM" id="SSF101690">
    <property type="entry name" value="PAZ domain"/>
    <property type="match status" value="2"/>
</dbReference>
<dbReference type="InterPro" id="IPR014811">
    <property type="entry name" value="ArgoL1"/>
</dbReference>
<feature type="region of interest" description="Disordered" evidence="7">
    <location>
        <begin position="1"/>
        <end position="25"/>
    </location>
</feature>
<proteinExistence type="inferred from homology"/>
<dbReference type="PROSITE" id="PS50821">
    <property type="entry name" value="PAZ"/>
    <property type="match status" value="2"/>
</dbReference>
<reference evidence="10" key="1">
    <citation type="journal article" date="2012" name="Nature">
        <title>The tomato genome sequence provides insights into fleshy fruit evolution.</title>
        <authorList>
            <consortium name="Tomato Genome Consortium"/>
        </authorList>
    </citation>
    <scope>NUCLEOTIDE SEQUENCE [LARGE SCALE GENOMIC DNA]</scope>
    <source>
        <strain evidence="10">cv. Heinz 1706</strain>
    </source>
</reference>
<dbReference type="Gene3D" id="3.30.420.10">
    <property type="entry name" value="Ribonuclease H-like superfamily/Ribonuclease H"/>
    <property type="match status" value="2"/>
</dbReference>
<evidence type="ECO:0000256" key="2">
    <source>
        <dbReference type="ARBA" id="ARBA00022491"/>
    </source>
</evidence>
<dbReference type="PROSITE" id="PS50822">
    <property type="entry name" value="PIWI"/>
    <property type="match status" value="2"/>
</dbReference>
<dbReference type="SUPFAM" id="SSF53098">
    <property type="entry name" value="Ribonuclease H-like"/>
    <property type="match status" value="2"/>
</dbReference>
<evidence type="ECO:0000256" key="1">
    <source>
        <dbReference type="ARBA" id="ARBA00008201"/>
    </source>
</evidence>
<dbReference type="Gramene" id="Solyc02g069280.3.1">
    <property type="protein sequence ID" value="Solyc02g069280.3.1"/>
    <property type="gene ID" value="Solyc02g069280.3"/>
</dbReference>
<dbReference type="Gene3D" id="3.40.50.2300">
    <property type="match status" value="2"/>
</dbReference>
<dbReference type="SMART" id="SM00949">
    <property type="entry name" value="PAZ"/>
    <property type="match status" value="2"/>
</dbReference>
<keyword evidence="5" id="KW-0943">RNA-mediated gene silencing</keyword>
<dbReference type="GO" id="GO:0051607">
    <property type="term" value="P:defense response to virus"/>
    <property type="evidence" value="ECO:0007669"/>
    <property type="project" value="UniProtKB-ARBA"/>
</dbReference>
<feature type="domain" description="Piwi" evidence="9">
    <location>
        <begin position="1343"/>
        <end position="1637"/>
    </location>
</feature>
<dbReference type="STRING" id="4081.A0A3Q7FMS3"/>
<keyword evidence="3" id="KW-0810">Translation regulation</keyword>
<protein>
    <submittedName>
        <fullName evidence="10">Uncharacterized protein</fullName>
    </submittedName>
</protein>
<dbReference type="InterPro" id="IPR003100">
    <property type="entry name" value="PAZ_dom"/>
</dbReference>
<dbReference type="PANTHER" id="PTHR22891">
    <property type="entry name" value="EUKARYOTIC TRANSLATION INITIATION FACTOR 2C"/>
    <property type="match status" value="1"/>
</dbReference>
<evidence type="ECO:0000256" key="3">
    <source>
        <dbReference type="ARBA" id="ARBA00022845"/>
    </source>
</evidence>
<dbReference type="CDD" id="cd04657">
    <property type="entry name" value="Piwi_ago-like"/>
    <property type="match status" value="2"/>
</dbReference>
<feature type="domain" description="Piwi" evidence="9">
    <location>
        <begin position="514"/>
        <end position="808"/>
    </location>
</feature>
<dbReference type="Proteomes" id="UP000004994">
    <property type="component" value="Chromosome 2"/>
</dbReference>
<dbReference type="GO" id="GO:0003723">
    <property type="term" value="F:RNA binding"/>
    <property type="evidence" value="ECO:0000318"/>
    <property type="project" value="GO_Central"/>
</dbReference>
<dbReference type="FunFam" id="2.170.260.10:FF:000008">
    <property type="entry name" value="Protein argonaute 7"/>
    <property type="match status" value="1"/>
</dbReference>
<dbReference type="EnsemblPlants" id="Solyc02g069280.3.1">
    <property type="protein sequence ID" value="Solyc02g069280.3.1"/>
    <property type="gene ID" value="Solyc02g069280.3"/>
</dbReference>
<accession>A0A3Q7FMS3</accession>
<evidence type="ECO:0000256" key="4">
    <source>
        <dbReference type="ARBA" id="ARBA00022884"/>
    </source>
</evidence>
<keyword evidence="11" id="KW-1185">Reference proteome</keyword>
<dbReference type="Pfam" id="PF02170">
    <property type="entry name" value="PAZ"/>
    <property type="match status" value="2"/>
</dbReference>
<reference evidence="10" key="2">
    <citation type="submission" date="2019-01" db="UniProtKB">
        <authorList>
            <consortium name="EnsemblPlants"/>
        </authorList>
    </citation>
    <scope>IDENTIFICATION</scope>
    <source>
        <strain evidence="10">cv. Heinz 1706</strain>
    </source>
</reference>
<dbReference type="CDD" id="cd02846">
    <property type="entry name" value="PAZ_argonaute_like"/>
    <property type="match status" value="2"/>
</dbReference>
<feature type="domain" description="PAZ" evidence="8">
    <location>
        <begin position="1060"/>
        <end position="1170"/>
    </location>
</feature>
<dbReference type="InterPro" id="IPR012337">
    <property type="entry name" value="RNaseH-like_sf"/>
</dbReference>
<dbReference type="GO" id="GO:0005737">
    <property type="term" value="C:cytoplasm"/>
    <property type="evidence" value="ECO:0000318"/>
    <property type="project" value="GO_Central"/>
</dbReference>
<dbReference type="GO" id="GO:0005634">
    <property type="term" value="C:nucleus"/>
    <property type="evidence" value="ECO:0000318"/>
    <property type="project" value="GO_Central"/>
</dbReference>
<dbReference type="Gene3D" id="2.170.260.10">
    <property type="entry name" value="paz domain"/>
    <property type="match status" value="2"/>
</dbReference>
<sequence length="1679" mass="190499">MGSLKITEASSSESSKEKRVPVARPDTGKNCVKQIELLANHFVVAFDPHSTIMHYDVNIQQQADENRPVKNLTNNCARDNPIRFPLDNTAYDGNKNIFSAVQLPTGCFAVNWSDGEDFKSRTYDITINLVAELQLRKLEQYLSGNLSYTPRDILQGMDLFMKDNPSRHRISVGRCFYSKNPHKDFRFGAAAYKGFQQSLKPTEAGLALCLDYSVLALRKPMSVLNYLRNYFQIPKEDIFRYNHQAAHDALKGLKVTVNHRRTSQKFVIKKLTDRKTSEITFPLEDPEGKDPPRDVLLVEYFRDKYQREIQFKDFPSLDVGKGSKINYVPMEFCVLVEGQRFPKEELDKASAMFLKNMSLAQPNERKEATCEMVKAEDGPCGAITDNFGIKVDKNMTGVVGRVLPPPDLKLGGQSPLRVNDKCQWNLVGKSVVEGKALQRWALIDFSSKERNWLRVDEFVIGLRDRCSKLSINMEGPAEVHLTDMHELSEVGKVEKLLNFVVDAAKRKINGKLQMIVCVMTSKHNGYKYLKWVSETKIGVVTQCCLSTNANKGQDQYLANLCMKINAKLGGSNMELMQRLPNFRNGDNVMFIGADVNHPTSRDADKYPSIAAVVATINWPAANRYAARVCPQKHRTEKILEFGKMCADLVRTYEELNSVKPNKIVVFRDGVSGSQFDMVLNEELNDLVKDIYDRYKYKPEITLVVAQKRHHTRLFPREGNVPPGTVVDTQIVHPFDFDFYLCSHFGQLGTSKATHYHVLWDENGFNSDILQRLIYNMCFTFARCTKPVSLVPPVYYADLVAYRGRMFQEVVMEMNASSSTTSPASFEQRFYNLQPDLQNIMFFDSKKREPMGRPDGGNTSDESVSLHANHFPVDFNDGTIILHYDVDVQKVDGDQPGKSVTDRFDLRKIREKWLMDKPAEFPCDKTAYDGIRNIYSAVDLPAKPLTVNCSVEDDAKEYKYILTFKLVAQLQLDNVTEYLRRSLQNIIPRDVLQGMDLVMKENPRRCRISVGRCFYSNSARTSFNGGVAARKGFQQSLKLTSEGLALCLDYSELLVIPEQIPVIEFLENYYGKNIDDIFKYTRAGASDLLVGLKVKVTHRPNKQKFVIKELLPGETRTVKFKLQDTGEEVLLVDYFDKNYTPKIKNRHLPSLNIGKGDKDNYVPMEFCDLVEGQRFPKDLLKTTSLEPKTRRDLIRETVLAKDGPRMTIPDNFKIRVDDNMTQISGRILPVPVLKLGGQNPPPNLNYKTCQWNLVGKSVVEGKALQRWALIDFSSKGCRDSLKLQVDEFVVKLKDRCTQLSINMDIPAVVHLTDMNELSTVGKVENLLKVVTDAAEKKLQGKLQMILCVMTSKHNGYKYLKWVSETKIGIVTQCCLSSNANKGHNQYIVNLCMKINAKLGGSNMELMERLPNFRSDDNVMFIGADVNHPAGKDADKYPSIAAVVATINWPAANKYAARVSPQKSRTEKIIEFGKMCKDLVLTYEKRNSVKPNKIVVFRDGVSDSQFDMVLNEELTDLANAIYESNKYQPAITLVVAQKRHHTRLFPKEGNVSPGTVVDTQIVHPSGFDFYLCSHYGQLGTSKATHYHVLYDDNGFISVDLQRLIYNMCFTFARCTKPVSLVPPVYYADLVAYRGRMFQEVLMEMKSPRSTTSSSEASSSSSSPIDSFAQEFYDLHHDLKDI</sequence>
<evidence type="ECO:0000259" key="8">
    <source>
        <dbReference type="PROSITE" id="PS50821"/>
    </source>
</evidence>
<organism evidence="10">
    <name type="scientific">Solanum lycopersicum</name>
    <name type="common">Tomato</name>
    <name type="synonym">Lycopersicon esculentum</name>
    <dbReference type="NCBI Taxonomy" id="4081"/>
    <lineage>
        <taxon>Eukaryota</taxon>
        <taxon>Viridiplantae</taxon>
        <taxon>Streptophyta</taxon>
        <taxon>Embryophyta</taxon>
        <taxon>Tracheophyta</taxon>
        <taxon>Spermatophyta</taxon>
        <taxon>Magnoliopsida</taxon>
        <taxon>eudicotyledons</taxon>
        <taxon>Gunneridae</taxon>
        <taxon>Pentapetalae</taxon>
        <taxon>asterids</taxon>
        <taxon>lamiids</taxon>
        <taxon>Solanales</taxon>
        <taxon>Solanaceae</taxon>
        <taxon>Solanoideae</taxon>
        <taxon>Solaneae</taxon>
        <taxon>Solanum</taxon>
        <taxon>Solanum subgen. Lycopersicon</taxon>
    </lineage>
</organism>
<comment type="similarity">
    <text evidence="1">Belongs to the argonaute family. Ago subfamily.</text>
</comment>
<dbReference type="InterPro" id="IPR032474">
    <property type="entry name" value="Argonaute_N"/>
</dbReference>
<dbReference type="Pfam" id="PF16486">
    <property type="entry name" value="ArgoN"/>
    <property type="match status" value="2"/>
</dbReference>
<name>A0A3Q7FMS3_SOLLC</name>
<dbReference type="GO" id="GO:0006417">
    <property type="term" value="P:regulation of translation"/>
    <property type="evidence" value="ECO:0007669"/>
    <property type="project" value="UniProtKB-KW"/>
</dbReference>
<dbReference type="InterPro" id="IPR036085">
    <property type="entry name" value="PAZ_dom_sf"/>
</dbReference>
<keyword evidence="2" id="KW-0678">Repressor</keyword>
<dbReference type="SMART" id="SM00950">
    <property type="entry name" value="Piwi"/>
    <property type="match status" value="2"/>
</dbReference>
<dbReference type="GO" id="GO:1990904">
    <property type="term" value="C:ribonucleoprotein complex"/>
    <property type="evidence" value="ECO:0007669"/>
    <property type="project" value="UniProtKB-KW"/>
</dbReference>
<dbReference type="InterPro" id="IPR045246">
    <property type="entry name" value="Piwi_ago-like"/>
</dbReference>
<keyword evidence="6" id="KW-0687">Ribonucleoprotein</keyword>
<evidence type="ECO:0000313" key="10">
    <source>
        <dbReference type="EnsemblPlants" id="Solyc02g069280.3.1"/>
    </source>
</evidence>
<evidence type="ECO:0000256" key="5">
    <source>
        <dbReference type="ARBA" id="ARBA00023158"/>
    </source>
</evidence>
<dbReference type="InterPro" id="IPR003165">
    <property type="entry name" value="Piwi"/>
</dbReference>
<evidence type="ECO:0000256" key="6">
    <source>
        <dbReference type="ARBA" id="ARBA00023274"/>
    </source>
</evidence>